<dbReference type="OrthoDB" id="1915375at2759"/>
<gene>
    <name evidence="1" type="ORF">CVT25_000556</name>
</gene>
<accession>A0A409WZS9</accession>
<dbReference type="EMBL" id="NHYD01002942">
    <property type="protein sequence ID" value="PPQ84010.1"/>
    <property type="molecule type" value="Genomic_DNA"/>
</dbReference>
<reference evidence="1 2" key="1">
    <citation type="journal article" date="2018" name="Evol. Lett.">
        <title>Horizontal gene cluster transfer increased hallucinogenic mushroom diversity.</title>
        <authorList>
            <person name="Reynolds H.T."/>
            <person name="Vijayakumar V."/>
            <person name="Gluck-Thaler E."/>
            <person name="Korotkin H.B."/>
            <person name="Matheny P.B."/>
            <person name="Slot J.C."/>
        </authorList>
    </citation>
    <scope>NUCLEOTIDE SEQUENCE [LARGE SCALE GENOMIC DNA]</scope>
    <source>
        <strain evidence="1 2">2631</strain>
    </source>
</reference>
<organism evidence="1 2">
    <name type="scientific">Psilocybe cyanescens</name>
    <dbReference type="NCBI Taxonomy" id="93625"/>
    <lineage>
        <taxon>Eukaryota</taxon>
        <taxon>Fungi</taxon>
        <taxon>Dikarya</taxon>
        <taxon>Basidiomycota</taxon>
        <taxon>Agaricomycotina</taxon>
        <taxon>Agaricomycetes</taxon>
        <taxon>Agaricomycetidae</taxon>
        <taxon>Agaricales</taxon>
        <taxon>Agaricineae</taxon>
        <taxon>Strophariaceae</taxon>
        <taxon>Psilocybe</taxon>
    </lineage>
</organism>
<evidence type="ECO:0008006" key="3">
    <source>
        <dbReference type="Google" id="ProtNLM"/>
    </source>
</evidence>
<dbReference type="InterPro" id="IPR036265">
    <property type="entry name" value="HIT-like_sf"/>
</dbReference>
<sequence length="176" mass="19878">MGSTKKSAKTVTGIELLLENNENLEGGDKSLDVSHKSCKFCNVSAERGFRVHYEDDFFVAFEDRSPASRYHYLVVPKKHIVKTMEEIGNSMLNNLEIPTPLRVSAVKYPVRSGFNGHSKGLTWFAEVKQTIQILERGRLFQKHDVTLFYCSVIKRCRSNPISLVSISIAAAPRDEN</sequence>
<proteinExistence type="predicted"/>
<dbReference type="Gene3D" id="3.30.428.10">
    <property type="entry name" value="HIT-like"/>
    <property type="match status" value="1"/>
</dbReference>
<evidence type="ECO:0000313" key="2">
    <source>
        <dbReference type="Proteomes" id="UP000283269"/>
    </source>
</evidence>
<dbReference type="STRING" id="93625.A0A409WZS9"/>
<dbReference type="SUPFAM" id="SSF54197">
    <property type="entry name" value="HIT-like"/>
    <property type="match status" value="1"/>
</dbReference>
<name>A0A409WZS9_PSICY</name>
<dbReference type="InParanoid" id="A0A409WZS9"/>
<comment type="caution">
    <text evidence="1">The sequence shown here is derived from an EMBL/GenBank/DDBJ whole genome shotgun (WGS) entry which is preliminary data.</text>
</comment>
<protein>
    <recommendedName>
        <fullName evidence="3">HIT domain-containing protein</fullName>
    </recommendedName>
</protein>
<keyword evidence="2" id="KW-1185">Reference proteome</keyword>
<dbReference type="Proteomes" id="UP000283269">
    <property type="component" value="Unassembled WGS sequence"/>
</dbReference>
<evidence type="ECO:0000313" key="1">
    <source>
        <dbReference type="EMBL" id="PPQ84010.1"/>
    </source>
</evidence>
<dbReference type="Pfam" id="PF11969">
    <property type="entry name" value="DcpS_C"/>
    <property type="match status" value="1"/>
</dbReference>
<dbReference type="AlphaFoldDB" id="A0A409WZS9"/>